<dbReference type="InterPro" id="IPR003593">
    <property type="entry name" value="AAA+_ATPase"/>
</dbReference>
<evidence type="ECO:0000256" key="8">
    <source>
        <dbReference type="SAM" id="Phobius"/>
    </source>
</evidence>
<dbReference type="STRING" id="34061.B0189_03130"/>
<dbReference type="AlphaFoldDB" id="A0A1N7DU42"/>
<sequence>MDWQSELSGSAVWLGQTLVWVCAVFALMFFGLVRWTDTGRKFWAISKPCLADTSLIKVVLMVVALIAFVLIEVRISVLNTFFYNGLYTSLQEMQPSAFWFFALINAALVGVKIIQEIIDILVGQVFEIRWLEKLNAVLLDRWLDNQNYYRISHNDDVPDNIDQRIEQDATAFITDTLEMVRGVLNSILSSIEFTLILWGLSGVLVIAGIEIPKAAVFLVYIFILLATAIAVWIGKPLIRLNFEKEHRHGDYRYALVRVRDHAESIAFYRGEGRERINLTAYFNAIISNRWAIIKRSLGLEGFNTGVTQFAMLLPIMIQAPRFFAGQIKLGDVHQTVQSFNRLMRALSFFRLFYEQFTLYQARVNRLYGFLNSLAQIDMVNQATTLADKSSQTQKHELVLQQFGLTTVSGGVLFAPIDLHLQAGDRLLIQGASGVGKTSLLRAMAGIYPLPTTGAMIISTGIKTWFVPQRGYVPQGSLRTVICYPNINADDKIISHWLGVLGLGSLSDKLDEVSAWQTKLTPGQVQRIGIIRVLLVRPDVVFLDEATSALDEANEQLAYELIGTHLPHAIVVSVGHRSGLAVHHNKTLHITA</sequence>
<dbReference type="Proteomes" id="UP000187495">
    <property type="component" value="Unassembled WGS sequence"/>
</dbReference>
<gene>
    <name evidence="10" type="ORF">SAMN02745664_102117</name>
</gene>
<dbReference type="PROSITE" id="PS50929">
    <property type="entry name" value="ABC_TM1F"/>
    <property type="match status" value="1"/>
</dbReference>
<evidence type="ECO:0000256" key="4">
    <source>
        <dbReference type="ARBA" id="ARBA00022741"/>
    </source>
</evidence>
<evidence type="ECO:0000259" key="9">
    <source>
        <dbReference type="PROSITE" id="PS50929"/>
    </source>
</evidence>
<feature type="transmembrane region" description="Helical" evidence="8">
    <location>
        <begin position="187"/>
        <end position="209"/>
    </location>
</feature>
<feature type="transmembrane region" description="Helical" evidence="8">
    <location>
        <begin position="215"/>
        <end position="234"/>
    </location>
</feature>
<keyword evidence="11" id="KW-1185">Reference proteome</keyword>
<evidence type="ECO:0000313" key="10">
    <source>
        <dbReference type="EMBL" id="SIR79340.1"/>
    </source>
</evidence>
<keyword evidence="5 10" id="KW-0067">ATP-binding</keyword>
<dbReference type="EMBL" id="FTNU01000002">
    <property type="protein sequence ID" value="SIR79340.1"/>
    <property type="molecule type" value="Genomic_DNA"/>
</dbReference>
<dbReference type="GO" id="GO:0140359">
    <property type="term" value="F:ABC-type transporter activity"/>
    <property type="evidence" value="ECO:0007669"/>
    <property type="project" value="InterPro"/>
</dbReference>
<dbReference type="PANTHER" id="PTHR11384">
    <property type="entry name" value="ATP-BINDING CASSETTE, SUB-FAMILY D MEMBER"/>
    <property type="match status" value="1"/>
</dbReference>
<dbReference type="InterPro" id="IPR036640">
    <property type="entry name" value="ABC1_TM_sf"/>
</dbReference>
<dbReference type="SUPFAM" id="SSF52540">
    <property type="entry name" value="P-loop containing nucleoside triphosphate hydrolases"/>
    <property type="match status" value="1"/>
</dbReference>
<feature type="transmembrane region" description="Helical" evidence="8">
    <location>
        <begin position="54"/>
        <end position="77"/>
    </location>
</feature>
<evidence type="ECO:0000256" key="7">
    <source>
        <dbReference type="ARBA" id="ARBA00023136"/>
    </source>
</evidence>
<dbReference type="RefSeq" id="WP_076554606.1">
    <property type="nucleotide sequence ID" value="NZ_FTNU01000002.1"/>
</dbReference>
<evidence type="ECO:0000313" key="11">
    <source>
        <dbReference type="Proteomes" id="UP000187495"/>
    </source>
</evidence>
<dbReference type="Gene3D" id="1.20.1560.10">
    <property type="entry name" value="ABC transporter type 1, transmembrane domain"/>
    <property type="match status" value="1"/>
</dbReference>
<accession>A0A1N7DU42</accession>
<keyword evidence="3 8" id="KW-0812">Transmembrane</keyword>
<evidence type="ECO:0000256" key="6">
    <source>
        <dbReference type="ARBA" id="ARBA00022989"/>
    </source>
</evidence>
<evidence type="ECO:0000256" key="3">
    <source>
        <dbReference type="ARBA" id="ARBA00022692"/>
    </source>
</evidence>
<feature type="transmembrane region" description="Helical" evidence="8">
    <location>
        <begin position="97"/>
        <end position="114"/>
    </location>
</feature>
<keyword evidence="6 8" id="KW-1133">Transmembrane helix</keyword>
<dbReference type="SUPFAM" id="SSF90123">
    <property type="entry name" value="ABC transporter transmembrane region"/>
    <property type="match status" value="1"/>
</dbReference>
<dbReference type="InterPro" id="IPR011527">
    <property type="entry name" value="ABC1_TM_dom"/>
</dbReference>
<dbReference type="InterPro" id="IPR050835">
    <property type="entry name" value="ABC_transporter_sub-D"/>
</dbReference>
<name>A0A1N7DU42_9GAMM</name>
<evidence type="ECO:0000256" key="2">
    <source>
        <dbReference type="ARBA" id="ARBA00022448"/>
    </source>
</evidence>
<feature type="transmembrane region" description="Helical" evidence="8">
    <location>
        <begin position="12"/>
        <end position="33"/>
    </location>
</feature>
<dbReference type="InterPro" id="IPR003439">
    <property type="entry name" value="ABC_transporter-like_ATP-bd"/>
</dbReference>
<dbReference type="Pfam" id="PF06472">
    <property type="entry name" value="ABC_membrane_2"/>
    <property type="match status" value="1"/>
</dbReference>
<dbReference type="GO" id="GO:0016887">
    <property type="term" value="F:ATP hydrolysis activity"/>
    <property type="evidence" value="ECO:0007669"/>
    <property type="project" value="InterPro"/>
</dbReference>
<dbReference type="GO" id="GO:0005524">
    <property type="term" value="F:ATP binding"/>
    <property type="evidence" value="ECO:0007669"/>
    <property type="project" value="UniProtKB-KW"/>
</dbReference>
<reference evidence="11" key="1">
    <citation type="submission" date="2017-01" db="EMBL/GenBank/DDBJ databases">
        <authorList>
            <person name="Varghese N."/>
            <person name="Submissions S."/>
        </authorList>
    </citation>
    <scope>NUCLEOTIDE SEQUENCE [LARGE SCALE GENOMIC DNA]</scope>
    <source>
        <strain evidence="11">DSM 21768</strain>
    </source>
</reference>
<protein>
    <submittedName>
        <fullName evidence="10">Putative ATP-binding cassette transporter</fullName>
    </submittedName>
</protein>
<dbReference type="Gene3D" id="3.40.50.300">
    <property type="entry name" value="P-loop containing nucleotide triphosphate hydrolases"/>
    <property type="match status" value="1"/>
</dbReference>
<dbReference type="SMART" id="SM00382">
    <property type="entry name" value="AAA"/>
    <property type="match status" value="1"/>
</dbReference>
<keyword evidence="4" id="KW-0547">Nucleotide-binding</keyword>
<dbReference type="InterPro" id="IPR027417">
    <property type="entry name" value="P-loop_NTPase"/>
</dbReference>
<comment type="subcellular location">
    <subcellularLocation>
        <location evidence="1">Cell membrane</location>
        <topology evidence="1">Multi-pass membrane protein</topology>
    </subcellularLocation>
</comment>
<proteinExistence type="predicted"/>
<dbReference type="GO" id="GO:0005886">
    <property type="term" value="C:plasma membrane"/>
    <property type="evidence" value="ECO:0007669"/>
    <property type="project" value="UniProtKB-SubCell"/>
</dbReference>
<evidence type="ECO:0000256" key="1">
    <source>
        <dbReference type="ARBA" id="ARBA00004651"/>
    </source>
</evidence>
<keyword evidence="7 8" id="KW-0472">Membrane</keyword>
<evidence type="ECO:0000256" key="5">
    <source>
        <dbReference type="ARBA" id="ARBA00022840"/>
    </source>
</evidence>
<feature type="domain" description="ABC transmembrane type-1" evidence="9">
    <location>
        <begin position="59"/>
        <end position="358"/>
    </location>
</feature>
<organism evidence="10 11">
    <name type="scientific">Moraxella cuniculi DSM 21768</name>
    <dbReference type="NCBI Taxonomy" id="1122245"/>
    <lineage>
        <taxon>Bacteria</taxon>
        <taxon>Pseudomonadati</taxon>
        <taxon>Pseudomonadota</taxon>
        <taxon>Gammaproteobacteria</taxon>
        <taxon>Moraxellales</taxon>
        <taxon>Moraxellaceae</taxon>
        <taxon>Moraxella</taxon>
    </lineage>
</organism>
<dbReference type="PANTHER" id="PTHR11384:SF59">
    <property type="entry name" value="LYSOSOMAL COBALAMIN TRANSPORTER ABCD4"/>
    <property type="match status" value="1"/>
</dbReference>
<dbReference type="CDD" id="cd03223">
    <property type="entry name" value="ABCD_peroxisomal_ALDP"/>
    <property type="match status" value="1"/>
</dbReference>
<keyword evidence="2" id="KW-0813">Transport</keyword>
<dbReference type="Pfam" id="PF00005">
    <property type="entry name" value="ABC_tran"/>
    <property type="match status" value="1"/>
</dbReference>